<dbReference type="FunCoup" id="A0LS36">
    <property type="interactions" value="88"/>
</dbReference>
<dbReference type="PANTHER" id="PTHR23404">
    <property type="entry name" value="MOLYBDOPTERIN SYNTHASE RELATED"/>
    <property type="match status" value="1"/>
</dbReference>
<dbReference type="EMBL" id="CP000481">
    <property type="protein sequence ID" value="ABK52246.1"/>
    <property type="molecule type" value="Genomic_DNA"/>
</dbReference>
<dbReference type="KEGG" id="ace:Acel_0472"/>
<keyword evidence="2" id="KW-1185">Reference proteome</keyword>
<dbReference type="InterPro" id="IPR003448">
    <property type="entry name" value="Mopterin_biosynth_MoaE"/>
</dbReference>
<dbReference type="STRING" id="351607.Acel_0472"/>
<gene>
    <name evidence="1" type="ordered locus">Acel_0472</name>
</gene>
<dbReference type="Pfam" id="PF02391">
    <property type="entry name" value="MoaE"/>
    <property type="match status" value="1"/>
</dbReference>
<dbReference type="CDD" id="cd00756">
    <property type="entry name" value="MoaE"/>
    <property type="match status" value="1"/>
</dbReference>
<dbReference type="Proteomes" id="UP000008221">
    <property type="component" value="Chromosome"/>
</dbReference>
<dbReference type="GO" id="GO:0006777">
    <property type="term" value="P:Mo-molybdopterin cofactor biosynthetic process"/>
    <property type="evidence" value="ECO:0007669"/>
    <property type="project" value="InterPro"/>
</dbReference>
<dbReference type="HOGENOM" id="CLU_089568_1_1_11"/>
<dbReference type="eggNOG" id="COG0314">
    <property type="taxonomic scope" value="Bacteria"/>
</dbReference>
<evidence type="ECO:0000313" key="2">
    <source>
        <dbReference type="Proteomes" id="UP000008221"/>
    </source>
</evidence>
<accession>A0LS36</accession>
<dbReference type="InParanoid" id="A0LS36"/>
<protein>
    <submittedName>
        <fullName evidence="1">Molybdopterin synthase subunit MoaE</fullName>
    </submittedName>
</protein>
<evidence type="ECO:0000313" key="1">
    <source>
        <dbReference type="EMBL" id="ABK52246.1"/>
    </source>
</evidence>
<organism evidence="1 2">
    <name type="scientific">Acidothermus cellulolyticus (strain ATCC 43068 / DSM 8971 / 11B)</name>
    <dbReference type="NCBI Taxonomy" id="351607"/>
    <lineage>
        <taxon>Bacteria</taxon>
        <taxon>Bacillati</taxon>
        <taxon>Actinomycetota</taxon>
        <taxon>Actinomycetes</taxon>
        <taxon>Acidothermales</taxon>
        <taxon>Acidothermaceae</taxon>
        <taxon>Acidothermus</taxon>
    </lineage>
</organism>
<dbReference type="Gene3D" id="3.90.1170.40">
    <property type="entry name" value="Molybdopterin biosynthesis MoaE subunit"/>
    <property type="match status" value="1"/>
</dbReference>
<dbReference type="SUPFAM" id="SSF54690">
    <property type="entry name" value="Molybdopterin synthase subunit MoaE"/>
    <property type="match status" value="1"/>
</dbReference>
<sequence length="157" mass="16668">MPDELRNVTADPGVEAPSAVVRLIGIRSAELSVDEAISAVRDPRAGGIAVFIGTVRDTDEGRGVVALDYEAHPLAEQFLQDVAGEIAGRHAVFGLAAVHRTGSLRVGDIAVVTAASAAHRDQAFAAAREFIDVLKDRVPIWKRQWFADGTSSWVGSP</sequence>
<dbReference type="InterPro" id="IPR036563">
    <property type="entry name" value="MoaE_sf"/>
</dbReference>
<name>A0LS36_ACIC1</name>
<dbReference type="RefSeq" id="WP_011719309.1">
    <property type="nucleotide sequence ID" value="NC_008578.1"/>
</dbReference>
<proteinExistence type="predicted"/>
<dbReference type="AlphaFoldDB" id="A0LS36"/>
<reference evidence="1 2" key="1">
    <citation type="journal article" date="2009" name="Genome Res.">
        <title>Complete genome of the cellulolytic thermophile Acidothermus cellulolyticus 11B provides insights into its ecophysiological and evolutionary adaptations.</title>
        <authorList>
            <person name="Barabote R.D."/>
            <person name="Xie G."/>
            <person name="Leu D.H."/>
            <person name="Normand P."/>
            <person name="Necsulea A."/>
            <person name="Daubin V."/>
            <person name="Medigue C."/>
            <person name="Adney W.S."/>
            <person name="Xu X.C."/>
            <person name="Lapidus A."/>
            <person name="Parales R.E."/>
            <person name="Detter C."/>
            <person name="Pujic P."/>
            <person name="Bruce D."/>
            <person name="Lavire C."/>
            <person name="Challacombe J.F."/>
            <person name="Brettin T.S."/>
            <person name="Berry A.M."/>
        </authorList>
    </citation>
    <scope>NUCLEOTIDE SEQUENCE [LARGE SCALE GENOMIC DNA]</scope>
    <source>
        <strain evidence="2">ATCC 43068 / DSM 8971 / 11B</strain>
    </source>
</reference>